<dbReference type="Gene3D" id="1.10.357.10">
    <property type="entry name" value="Tetracycline Repressor, domain 2"/>
    <property type="match status" value="1"/>
</dbReference>
<keyword evidence="5" id="KW-1185">Reference proteome</keyword>
<dbReference type="PANTHER" id="PTHR30055:SF226">
    <property type="entry name" value="HTH-TYPE TRANSCRIPTIONAL REGULATOR PKSA"/>
    <property type="match status" value="1"/>
</dbReference>
<dbReference type="InterPro" id="IPR001647">
    <property type="entry name" value="HTH_TetR"/>
</dbReference>
<evidence type="ECO:0000313" key="4">
    <source>
        <dbReference type="EMBL" id="MBE9376187.1"/>
    </source>
</evidence>
<dbReference type="InterPro" id="IPR036271">
    <property type="entry name" value="Tet_transcr_reg_TetR-rel_C_sf"/>
</dbReference>
<organism evidence="4 5">
    <name type="scientific">Saccharopolyspora montiporae</name>
    <dbReference type="NCBI Taxonomy" id="2781240"/>
    <lineage>
        <taxon>Bacteria</taxon>
        <taxon>Bacillati</taxon>
        <taxon>Actinomycetota</taxon>
        <taxon>Actinomycetes</taxon>
        <taxon>Pseudonocardiales</taxon>
        <taxon>Pseudonocardiaceae</taxon>
        <taxon>Saccharopolyspora</taxon>
    </lineage>
</organism>
<dbReference type="SUPFAM" id="SSF46689">
    <property type="entry name" value="Homeodomain-like"/>
    <property type="match status" value="1"/>
</dbReference>
<dbReference type="EMBL" id="JADEYC010000034">
    <property type="protein sequence ID" value="MBE9376187.1"/>
    <property type="molecule type" value="Genomic_DNA"/>
</dbReference>
<dbReference type="Pfam" id="PF00440">
    <property type="entry name" value="TetR_N"/>
    <property type="match status" value="1"/>
</dbReference>
<evidence type="ECO:0000259" key="3">
    <source>
        <dbReference type="PROSITE" id="PS50977"/>
    </source>
</evidence>
<comment type="caution">
    <text evidence="4">The sequence shown here is derived from an EMBL/GenBank/DDBJ whole genome shotgun (WGS) entry which is preliminary data.</text>
</comment>
<sequence length="193" mass="20350">MPKIEADTVAEHRAHREQALLDAARGLLLTEGPAAVTPSKVAAAVGLARSSVYKYFASGPQLLARLVDDDFTAWSEEVDAAVRAAGDDPDARLHAYARSTLQLAAAGSHRVATALAGVTLDDQLRARIGQLHTRLTDPLHTALVDRGEHDPDTVAALVQAAVDAAVRLVDAGQPVDPVVERTLRFLDGALSQG</sequence>
<dbReference type="GO" id="GO:0003700">
    <property type="term" value="F:DNA-binding transcription factor activity"/>
    <property type="evidence" value="ECO:0007669"/>
    <property type="project" value="TreeGrafter"/>
</dbReference>
<name>A0A929BAA3_9PSEU</name>
<feature type="DNA-binding region" description="H-T-H motif" evidence="2">
    <location>
        <begin position="37"/>
        <end position="56"/>
    </location>
</feature>
<dbReference type="AlphaFoldDB" id="A0A929BAA3"/>
<protein>
    <submittedName>
        <fullName evidence="4">TetR/AcrR family transcriptional regulator</fullName>
    </submittedName>
</protein>
<evidence type="ECO:0000256" key="2">
    <source>
        <dbReference type="PROSITE-ProRule" id="PRU00335"/>
    </source>
</evidence>
<evidence type="ECO:0000313" key="5">
    <source>
        <dbReference type="Proteomes" id="UP000598360"/>
    </source>
</evidence>
<reference evidence="4" key="1">
    <citation type="submission" date="2020-10" db="EMBL/GenBank/DDBJ databases">
        <title>Diversity and distribution of actinomycetes associated with coral in the coast of Hainan.</title>
        <authorList>
            <person name="Li F."/>
        </authorList>
    </citation>
    <scope>NUCLEOTIDE SEQUENCE</scope>
    <source>
        <strain evidence="4">HNM0983</strain>
    </source>
</reference>
<dbReference type="InterPro" id="IPR050109">
    <property type="entry name" value="HTH-type_TetR-like_transc_reg"/>
</dbReference>
<feature type="domain" description="HTH tetR-type" evidence="3">
    <location>
        <begin position="14"/>
        <end position="74"/>
    </location>
</feature>
<dbReference type="InterPro" id="IPR009057">
    <property type="entry name" value="Homeodomain-like_sf"/>
</dbReference>
<dbReference type="PANTHER" id="PTHR30055">
    <property type="entry name" value="HTH-TYPE TRANSCRIPTIONAL REGULATOR RUTR"/>
    <property type="match status" value="1"/>
</dbReference>
<dbReference type="SUPFAM" id="SSF48498">
    <property type="entry name" value="Tetracyclin repressor-like, C-terminal domain"/>
    <property type="match status" value="1"/>
</dbReference>
<dbReference type="Proteomes" id="UP000598360">
    <property type="component" value="Unassembled WGS sequence"/>
</dbReference>
<dbReference type="PRINTS" id="PR00455">
    <property type="entry name" value="HTHTETR"/>
</dbReference>
<keyword evidence="1 2" id="KW-0238">DNA-binding</keyword>
<dbReference type="Gene3D" id="1.10.10.60">
    <property type="entry name" value="Homeodomain-like"/>
    <property type="match status" value="1"/>
</dbReference>
<dbReference type="GO" id="GO:0000976">
    <property type="term" value="F:transcription cis-regulatory region binding"/>
    <property type="evidence" value="ECO:0007669"/>
    <property type="project" value="TreeGrafter"/>
</dbReference>
<accession>A0A929BAA3</accession>
<gene>
    <name evidence="4" type="ORF">IQ251_17190</name>
</gene>
<dbReference type="PROSITE" id="PS50977">
    <property type="entry name" value="HTH_TETR_2"/>
    <property type="match status" value="1"/>
</dbReference>
<evidence type="ECO:0000256" key="1">
    <source>
        <dbReference type="ARBA" id="ARBA00023125"/>
    </source>
</evidence>
<dbReference type="RefSeq" id="WP_193929628.1">
    <property type="nucleotide sequence ID" value="NZ_JADEYC010000034.1"/>
</dbReference>
<proteinExistence type="predicted"/>